<dbReference type="InterPro" id="IPR001929">
    <property type="entry name" value="Germin"/>
</dbReference>
<dbReference type="Proteomes" id="UP000734854">
    <property type="component" value="Unassembled WGS sequence"/>
</dbReference>
<sequence>MHSNTNIPLLSSVIQLIKDMAMKLLLVALLALAFAHAAVLASDPSPLQDFCVADDSSKVFVNGAVCKNMNDVTADDFYTSGLDKPGNTVNNVRSNVTAVNVNKIPGLNTLGISLARIDFAPNGLNPPHTHPRATEILVVLEGELYVGFVTSNIGQTNRLFTKNLKKGDVFVFPQGLIHFQLNTGKYNAVALAGLSSQNPGVITIAKAVFGSTPPISDDVLAKAFQVVRTTLPMEVSPRLLLSQPVRTSLSVEISSEPQLWLQELLCLWRSPVDLNYPRLRYESFLAFEDIPSSLPLHIYPVPRLSQAVKVSLSLEISPLDLNYPRPQKTSSLLKSPLDYNSFEQVPISLQTRTPSTIFEHPSSGLDLDRTSSNF</sequence>
<accession>A0A8J5KD55</accession>
<comment type="subcellular location">
    <subcellularLocation>
        <location evidence="1">Secreted</location>
        <location evidence="1">Extracellular space</location>
        <location evidence="1">Apoplast</location>
    </subcellularLocation>
</comment>
<dbReference type="Gene3D" id="2.60.120.10">
    <property type="entry name" value="Jelly Rolls"/>
    <property type="match status" value="1"/>
</dbReference>
<name>A0A8J5KD55_ZINOF</name>
<dbReference type="PRINTS" id="PR00325">
    <property type="entry name" value="GERMIN"/>
</dbReference>
<evidence type="ECO:0000313" key="12">
    <source>
        <dbReference type="EMBL" id="KAG6476178.1"/>
    </source>
</evidence>
<dbReference type="InterPro" id="IPR019780">
    <property type="entry name" value="Germin_Mn-BS"/>
</dbReference>
<dbReference type="InterPro" id="IPR014710">
    <property type="entry name" value="RmlC-like_jellyroll"/>
</dbReference>
<dbReference type="AlphaFoldDB" id="A0A8J5KD55"/>
<keyword evidence="4" id="KW-0964">Secreted</keyword>
<keyword evidence="3" id="KW-0052">Apoplast</keyword>
<dbReference type="Pfam" id="PF00190">
    <property type="entry name" value="Cupin_1"/>
    <property type="match status" value="1"/>
</dbReference>
<feature type="binding site" evidence="9">
    <location>
        <position position="128"/>
    </location>
    <ligand>
        <name>Mn(2+)</name>
        <dbReference type="ChEBI" id="CHEBI:29035"/>
    </ligand>
</feature>
<evidence type="ECO:0000256" key="6">
    <source>
        <dbReference type="ARBA" id="ARBA00023157"/>
    </source>
</evidence>
<evidence type="ECO:0000259" key="11">
    <source>
        <dbReference type="SMART" id="SM00835"/>
    </source>
</evidence>
<dbReference type="GO" id="GO:0030145">
    <property type="term" value="F:manganese ion binding"/>
    <property type="evidence" value="ECO:0007669"/>
    <property type="project" value="InterPro"/>
</dbReference>
<comment type="similarity">
    <text evidence="2">Belongs to the germin family.</text>
</comment>
<feature type="binding site" evidence="9">
    <location>
        <position position="178"/>
    </location>
    <ligand>
        <name>Mn(2+)</name>
        <dbReference type="ChEBI" id="CHEBI:29035"/>
    </ligand>
</feature>
<proteinExistence type="inferred from homology"/>
<feature type="disulfide bond" evidence="10">
    <location>
        <begin position="51"/>
        <end position="66"/>
    </location>
</feature>
<feature type="domain" description="Cupin type-1" evidence="11">
    <location>
        <begin position="80"/>
        <end position="232"/>
    </location>
</feature>
<keyword evidence="7 8" id="KW-0464">Manganese</keyword>
<evidence type="ECO:0000256" key="1">
    <source>
        <dbReference type="ARBA" id="ARBA00004271"/>
    </source>
</evidence>
<feature type="binding site" evidence="9">
    <location>
        <position position="135"/>
    </location>
    <ligand>
        <name>Mn(2+)</name>
        <dbReference type="ChEBI" id="CHEBI:29035"/>
    </ligand>
</feature>
<evidence type="ECO:0000313" key="13">
    <source>
        <dbReference type="Proteomes" id="UP000734854"/>
    </source>
</evidence>
<dbReference type="SMART" id="SM00835">
    <property type="entry name" value="Cupin_1"/>
    <property type="match status" value="1"/>
</dbReference>
<evidence type="ECO:0000256" key="3">
    <source>
        <dbReference type="ARBA" id="ARBA00022523"/>
    </source>
</evidence>
<keyword evidence="13" id="KW-1185">Reference proteome</keyword>
<feature type="binding site" evidence="9">
    <location>
        <position position="130"/>
    </location>
    <ligand>
        <name>Mn(2+)</name>
        <dbReference type="ChEBI" id="CHEBI:29035"/>
    </ligand>
</feature>
<evidence type="ECO:0000256" key="10">
    <source>
        <dbReference type="PIRSR" id="PIRSR601929-3"/>
    </source>
</evidence>
<gene>
    <name evidence="12" type="ORF">ZIOFF_065414</name>
</gene>
<dbReference type="FunFam" id="2.60.120.10:FF:000005">
    <property type="entry name" value="Germin-like protein subfamily 1 member 8"/>
    <property type="match status" value="1"/>
</dbReference>
<feature type="binding site" evidence="8">
    <location>
        <position position="135"/>
    </location>
    <ligand>
        <name>oxalate</name>
        <dbReference type="ChEBI" id="CHEBI:30623"/>
    </ligand>
</feature>
<evidence type="ECO:0000256" key="2">
    <source>
        <dbReference type="ARBA" id="ARBA00007456"/>
    </source>
</evidence>
<dbReference type="CDD" id="cd02241">
    <property type="entry name" value="cupin_OxOx"/>
    <property type="match status" value="1"/>
</dbReference>
<evidence type="ECO:0000256" key="9">
    <source>
        <dbReference type="PIRSR" id="PIRSR601929-2"/>
    </source>
</evidence>
<organism evidence="12 13">
    <name type="scientific">Zingiber officinale</name>
    <name type="common">Ginger</name>
    <name type="synonym">Amomum zingiber</name>
    <dbReference type="NCBI Taxonomy" id="94328"/>
    <lineage>
        <taxon>Eukaryota</taxon>
        <taxon>Viridiplantae</taxon>
        <taxon>Streptophyta</taxon>
        <taxon>Embryophyta</taxon>
        <taxon>Tracheophyta</taxon>
        <taxon>Spermatophyta</taxon>
        <taxon>Magnoliopsida</taxon>
        <taxon>Liliopsida</taxon>
        <taxon>Zingiberales</taxon>
        <taxon>Zingiberaceae</taxon>
        <taxon>Zingiber</taxon>
    </lineage>
</organism>
<protein>
    <recommendedName>
        <fullName evidence="11">Cupin type-1 domain-containing protein</fullName>
    </recommendedName>
</protein>
<comment type="caution">
    <text evidence="12">The sequence shown here is derived from an EMBL/GenBank/DDBJ whole genome shotgun (WGS) entry which is preliminary data.</text>
</comment>
<feature type="binding site" evidence="8">
    <location>
        <position position="125"/>
    </location>
    <ligand>
        <name>oxalate</name>
        <dbReference type="ChEBI" id="CHEBI:30623"/>
    </ligand>
</feature>
<keyword evidence="5 8" id="KW-0479">Metal-binding</keyword>
<evidence type="ECO:0000256" key="5">
    <source>
        <dbReference type="ARBA" id="ARBA00022723"/>
    </source>
</evidence>
<evidence type="ECO:0000256" key="8">
    <source>
        <dbReference type="PIRSR" id="PIRSR601929-1"/>
    </source>
</evidence>
<dbReference type="InterPro" id="IPR011051">
    <property type="entry name" value="RmlC_Cupin_sf"/>
</dbReference>
<dbReference type="InterPro" id="IPR006045">
    <property type="entry name" value="Cupin_1"/>
</dbReference>
<feature type="binding site" evidence="8">
    <location>
        <position position="130"/>
    </location>
    <ligand>
        <name>oxalate</name>
        <dbReference type="ChEBI" id="CHEBI:30623"/>
    </ligand>
</feature>
<dbReference type="EMBL" id="JACMSC010000018">
    <property type="protein sequence ID" value="KAG6476178.1"/>
    <property type="molecule type" value="Genomic_DNA"/>
</dbReference>
<dbReference type="GO" id="GO:0048046">
    <property type="term" value="C:apoplast"/>
    <property type="evidence" value="ECO:0007669"/>
    <property type="project" value="UniProtKB-SubCell"/>
</dbReference>
<evidence type="ECO:0000256" key="7">
    <source>
        <dbReference type="ARBA" id="ARBA00023211"/>
    </source>
</evidence>
<keyword evidence="6 10" id="KW-1015">Disulfide bond</keyword>
<dbReference type="PROSITE" id="PS00725">
    <property type="entry name" value="GERMIN"/>
    <property type="match status" value="1"/>
</dbReference>
<evidence type="ECO:0000256" key="4">
    <source>
        <dbReference type="ARBA" id="ARBA00022525"/>
    </source>
</evidence>
<dbReference type="SUPFAM" id="SSF51182">
    <property type="entry name" value="RmlC-like cupins"/>
    <property type="match status" value="1"/>
</dbReference>
<reference evidence="12 13" key="1">
    <citation type="submission" date="2020-08" db="EMBL/GenBank/DDBJ databases">
        <title>Plant Genome Project.</title>
        <authorList>
            <person name="Zhang R.-G."/>
        </authorList>
    </citation>
    <scope>NUCLEOTIDE SEQUENCE [LARGE SCALE GENOMIC DNA]</scope>
    <source>
        <tissue evidence="12">Rhizome</tissue>
    </source>
</reference>
<dbReference type="PANTHER" id="PTHR31238">
    <property type="entry name" value="GERMIN-LIKE PROTEIN SUBFAMILY 3 MEMBER 3"/>
    <property type="match status" value="1"/>
</dbReference>